<dbReference type="GO" id="GO:0015483">
    <property type="term" value="F:long-chain fatty acid transporting porin activity"/>
    <property type="evidence" value="ECO:0007669"/>
    <property type="project" value="TreeGrafter"/>
</dbReference>
<dbReference type="EMBL" id="SJPX01000004">
    <property type="protein sequence ID" value="TWU49851.1"/>
    <property type="molecule type" value="Genomic_DNA"/>
</dbReference>
<keyword evidence="6" id="KW-0472">Membrane</keyword>
<protein>
    <submittedName>
        <fullName evidence="9">Outer membrane protein transport protein (OMPP1/FadL/TodX)</fullName>
    </submittedName>
</protein>
<evidence type="ECO:0000256" key="6">
    <source>
        <dbReference type="ARBA" id="ARBA00023136"/>
    </source>
</evidence>
<sequence precursor="true">MKKVFLMALAILFVVTTFNTISSKALAQGAIVSAGGPVHRGMGGASTAAPISALGALYWNPATISGLEHSELEVGVDVLSTDHRVTSSFGGSSGETVADPGTFPVPNFAWVHRLEDSRFTLGLGVNAVAGFKTNLQADPTNPVLAPQPFGLGRVSSEATFLQISPVLSMAVSERISFAAGPIITSAQVGIEPFVFDSANADGTYSSGRSTKYQWGGGVQAGVYFIPSEDWRLGASIKSPAWMDTFEYFGQDENGLPRKMTAEIDLPMIVSLGAGYAGRENWLFAADARFIDYKNADGFGDDAVYDATGALGGLDWSSVFSLALGAQRQLNERVFLRAGYNYNTNPIKDSETFFNMASPLIYEHMLSVGGSYNFNEKLAVSAAYSHYIENSRSGPFVLPGIGAVPGSSVTTEMSADFLSFGIVMQQ</sequence>
<keyword evidence="10" id="KW-1185">Reference proteome</keyword>
<dbReference type="Gene3D" id="2.40.160.60">
    <property type="entry name" value="Outer membrane protein transport protein (OMPP1/FadL/TodX)"/>
    <property type="match status" value="1"/>
</dbReference>
<dbReference type="SUPFAM" id="SSF56935">
    <property type="entry name" value="Porins"/>
    <property type="match status" value="1"/>
</dbReference>
<evidence type="ECO:0000256" key="7">
    <source>
        <dbReference type="ARBA" id="ARBA00023237"/>
    </source>
</evidence>
<dbReference type="PANTHER" id="PTHR35093">
    <property type="entry name" value="OUTER MEMBRANE PROTEIN NMB0088-RELATED"/>
    <property type="match status" value="1"/>
</dbReference>
<comment type="subcellular location">
    <subcellularLocation>
        <location evidence="1">Cell outer membrane</location>
        <topology evidence="1">Multi-pass membrane protein</topology>
    </subcellularLocation>
</comment>
<evidence type="ECO:0000256" key="4">
    <source>
        <dbReference type="ARBA" id="ARBA00022692"/>
    </source>
</evidence>
<dbReference type="GO" id="GO:0009279">
    <property type="term" value="C:cell outer membrane"/>
    <property type="evidence" value="ECO:0007669"/>
    <property type="project" value="UniProtKB-SubCell"/>
</dbReference>
<keyword evidence="7" id="KW-0998">Cell outer membrane</keyword>
<dbReference type="PANTHER" id="PTHR35093:SF8">
    <property type="entry name" value="OUTER MEMBRANE PROTEIN NMB0088-RELATED"/>
    <property type="match status" value="1"/>
</dbReference>
<evidence type="ECO:0000256" key="2">
    <source>
        <dbReference type="ARBA" id="ARBA00008163"/>
    </source>
</evidence>
<keyword evidence="3" id="KW-1134">Transmembrane beta strand</keyword>
<evidence type="ECO:0000256" key="8">
    <source>
        <dbReference type="SAM" id="SignalP"/>
    </source>
</evidence>
<evidence type="ECO:0000256" key="5">
    <source>
        <dbReference type="ARBA" id="ARBA00022729"/>
    </source>
</evidence>
<dbReference type="OrthoDB" id="247139at2"/>
<proteinExistence type="inferred from homology"/>
<accession>A0A5C6EQK6</accession>
<reference evidence="9 10" key="1">
    <citation type="submission" date="2019-02" db="EMBL/GenBank/DDBJ databases">
        <title>Deep-cultivation of Planctomycetes and their phenomic and genomic characterization uncovers novel biology.</title>
        <authorList>
            <person name="Wiegand S."/>
            <person name="Jogler M."/>
            <person name="Boedeker C."/>
            <person name="Pinto D."/>
            <person name="Vollmers J."/>
            <person name="Rivas-Marin E."/>
            <person name="Kohn T."/>
            <person name="Peeters S.H."/>
            <person name="Heuer A."/>
            <person name="Rast P."/>
            <person name="Oberbeckmann S."/>
            <person name="Bunk B."/>
            <person name="Jeske O."/>
            <person name="Meyerdierks A."/>
            <person name="Storesund J.E."/>
            <person name="Kallscheuer N."/>
            <person name="Luecker S."/>
            <person name="Lage O.M."/>
            <person name="Pohl T."/>
            <person name="Merkel B.J."/>
            <person name="Hornburger P."/>
            <person name="Mueller R.-W."/>
            <person name="Bruemmer F."/>
            <person name="Labrenz M."/>
            <person name="Spormann A.M."/>
            <person name="Op Den Camp H."/>
            <person name="Overmann J."/>
            <person name="Amann R."/>
            <person name="Jetten M.S.M."/>
            <person name="Mascher T."/>
            <person name="Medema M.H."/>
            <person name="Devos D.P."/>
            <person name="Kaster A.-K."/>
            <person name="Ovreas L."/>
            <person name="Rohde M."/>
            <person name="Galperin M.Y."/>
            <person name="Jogler C."/>
        </authorList>
    </citation>
    <scope>NUCLEOTIDE SEQUENCE [LARGE SCALE GENOMIC DNA]</scope>
    <source>
        <strain evidence="9 10">Poly59</strain>
    </source>
</reference>
<feature type="chain" id="PRO_5022774734" evidence="8">
    <location>
        <begin position="28"/>
        <end position="425"/>
    </location>
</feature>
<keyword evidence="5 8" id="KW-0732">Signal</keyword>
<evidence type="ECO:0000313" key="10">
    <source>
        <dbReference type="Proteomes" id="UP000317977"/>
    </source>
</evidence>
<dbReference type="Pfam" id="PF03349">
    <property type="entry name" value="Toluene_X"/>
    <property type="match status" value="1"/>
</dbReference>
<gene>
    <name evidence="9" type="ORF">Poly59_44760</name>
</gene>
<evidence type="ECO:0000256" key="1">
    <source>
        <dbReference type="ARBA" id="ARBA00004571"/>
    </source>
</evidence>
<name>A0A5C6EQK6_9BACT</name>
<dbReference type="InterPro" id="IPR005017">
    <property type="entry name" value="OMPP1/FadL/TodX"/>
</dbReference>
<dbReference type="RefSeq" id="WP_146536039.1">
    <property type="nucleotide sequence ID" value="NZ_SJPX01000004.1"/>
</dbReference>
<evidence type="ECO:0000313" key="9">
    <source>
        <dbReference type="EMBL" id="TWU49851.1"/>
    </source>
</evidence>
<feature type="signal peptide" evidence="8">
    <location>
        <begin position="1"/>
        <end position="27"/>
    </location>
</feature>
<comment type="similarity">
    <text evidence="2">Belongs to the OmpP1/FadL family.</text>
</comment>
<comment type="caution">
    <text evidence="9">The sequence shown here is derived from an EMBL/GenBank/DDBJ whole genome shotgun (WGS) entry which is preliminary data.</text>
</comment>
<organism evidence="9 10">
    <name type="scientific">Rubripirellula reticaptiva</name>
    <dbReference type="NCBI Taxonomy" id="2528013"/>
    <lineage>
        <taxon>Bacteria</taxon>
        <taxon>Pseudomonadati</taxon>
        <taxon>Planctomycetota</taxon>
        <taxon>Planctomycetia</taxon>
        <taxon>Pirellulales</taxon>
        <taxon>Pirellulaceae</taxon>
        <taxon>Rubripirellula</taxon>
    </lineage>
</organism>
<keyword evidence="4" id="KW-0812">Transmembrane</keyword>
<dbReference type="AlphaFoldDB" id="A0A5C6EQK6"/>
<dbReference type="Proteomes" id="UP000317977">
    <property type="component" value="Unassembled WGS sequence"/>
</dbReference>
<evidence type="ECO:0000256" key="3">
    <source>
        <dbReference type="ARBA" id="ARBA00022452"/>
    </source>
</evidence>